<dbReference type="Gene3D" id="1.20.1070.10">
    <property type="entry name" value="Rhodopsin 7-helix transmembrane proteins"/>
    <property type="match status" value="1"/>
</dbReference>
<feature type="transmembrane region" description="Helical" evidence="6">
    <location>
        <begin position="121"/>
        <end position="147"/>
    </location>
</feature>
<dbReference type="GO" id="GO:0016020">
    <property type="term" value="C:membrane"/>
    <property type="evidence" value="ECO:0007669"/>
    <property type="project" value="UniProtKB-SubCell"/>
</dbReference>
<dbReference type="Proteomes" id="UP000038045">
    <property type="component" value="Unplaced"/>
</dbReference>
<proteinExistence type="inferred from homology"/>
<comment type="subcellular location">
    <subcellularLocation>
        <location evidence="1">Membrane</location>
        <topology evidence="1">Multi-pass membrane protein</topology>
    </subcellularLocation>
</comment>
<evidence type="ECO:0000256" key="4">
    <source>
        <dbReference type="ARBA" id="ARBA00022989"/>
    </source>
</evidence>
<evidence type="ECO:0000256" key="2">
    <source>
        <dbReference type="ARBA" id="ARBA00005692"/>
    </source>
</evidence>
<dbReference type="GO" id="GO:0004888">
    <property type="term" value="F:transmembrane signaling receptor activity"/>
    <property type="evidence" value="ECO:0007669"/>
    <property type="project" value="InterPro"/>
</dbReference>
<comment type="caution">
    <text evidence="6">Lacks conserved residue(s) required for the propagation of feature annotation.</text>
</comment>
<dbReference type="WBParaSite" id="PTRK_0001340100.1">
    <property type="protein sequence ID" value="PTRK_0001340100.1"/>
    <property type="gene ID" value="PTRK_0001340100"/>
</dbReference>
<dbReference type="SUPFAM" id="SSF81321">
    <property type="entry name" value="Family A G protein-coupled receptor-like"/>
    <property type="match status" value="1"/>
</dbReference>
<dbReference type="AlphaFoldDB" id="A0A0N4ZXJ0"/>
<reference evidence="8" key="1">
    <citation type="submission" date="2017-02" db="UniProtKB">
        <authorList>
            <consortium name="WormBaseParasite"/>
        </authorList>
    </citation>
    <scope>IDENTIFICATION</scope>
</reference>
<comment type="similarity">
    <text evidence="2 6">Belongs to the nematode receptor-like protein srg family.</text>
</comment>
<feature type="transmembrane region" description="Helical" evidence="6">
    <location>
        <begin position="159"/>
        <end position="181"/>
    </location>
</feature>
<evidence type="ECO:0000256" key="3">
    <source>
        <dbReference type="ARBA" id="ARBA00022692"/>
    </source>
</evidence>
<keyword evidence="5 6" id="KW-0472">Membrane</keyword>
<evidence type="ECO:0000256" key="6">
    <source>
        <dbReference type="RuleBase" id="RU280813"/>
    </source>
</evidence>
<evidence type="ECO:0000313" key="7">
    <source>
        <dbReference type="Proteomes" id="UP000038045"/>
    </source>
</evidence>
<dbReference type="PANTHER" id="PTHR31627:SF42">
    <property type="entry name" value="G_PROTEIN_RECEP_F1_2 DOMAIN-CONTAINING PROTEIN-RELATED"/>
    <property type="match status" value="1"/>
</dbReference>
<dbReference type="GO" id="GO:0007606">
    <property type="term" value="P:sensory perception of chemical stimulus"/>
    <property type="evidence" value="ECO:0007669"/>
    <property type="project" value="UniProtKB-UniRule"/>
</dbReference>
<accession>A0A0N4ZXJ0</accession>
<evidence type="ECO:0000256" key="1">
    <source>
        <dbReference type="ARBA" id="ARBA00004141"/>
    </source>
</evidence>
<evidence type="ECO:0000313" key="8">
    <source>
        <dbReference type="WBParaSite" id="PTRK_0001340100.1"/>
    </source>
</evidence>
<keyword evidence="3 6" id="KW-0812">Transmembrane</keyword>
<feature type="transmembrane region" description="Helical" evidence="6">
    <location>
        <begin position="31"/>
        <end position="56"/>
    </location>
</feature>
<dbReference type="PANTHER" id="PTHR31627">
    <property type="entry name" value="SERPENTINE RECEPTOR CLASS GAMMA-RELATED"/>
    <property type="match status" value="1"/>
</dbReference>
<name>A0A0N4ZXJ0_PARTI</name>
<organism evidence="7 8">
    <name type="scientific">Parastrongyloides trichosuri</name>
    <name type="common">Possum-specific nematode worm</name>
    <dbReference type="NCBI Taxonomy" id="131310"/>
    <lineage>
        <taxon>Eukaryota</taxon>
        <taxon>Metazoa</taxon>
        <taxon>Ecdysozoa</taxon>
        <taxon>Nematoda</taxon>
        <taxon>Chromadorea</taxon>
        <taxon>Rhabditida</taxon>
        <taxon>Tylenchina</taxon>
        <taxon>Panagrolaimomorpha</taxon>
        <taxon>Strongyloidoidea</taxon>
        <taxon>Strongyloididae</taxon>
        <taxon>Parastrongyloides</taxon>
    </lineage>
</organism>
<dbReference type="InterPro" id="IPR000609">
    <property type="entry name" value="7TM_GPCR_serpentine_rcpt_Srg"/>
</dbReference>
<keyword evidence="7" id="KW-1185">Reference proteome</keyword>
<sequence length="231" mass="26705">MALSSLTVTFNRYYCIKYPLNYKFLFRGWKLFLFIVWPLSIALPIFIIYCTAKVAYVEDDSGRLSVGYIDSDINNILWYSIIYTHLAVLILNAFLNFLLIKACRNEVNKKIFKQKNFKMDVLMAKFALIYFTVFTIVFITEVALTLAMNMDNEGLSSDILSAIPVCQSLLVFSPLYTLLILSDDLRVKFLLSFNIQILNNHFNKGNETTNRHQSRITGKTTRNIHNVTGYI</sequence>
<evidence type="ECO:0000256" key="5">
    <source>
        <dbReference type="ARBA" id="ARBA00023136"/>
    </source>
</evidence>
<keyword evidence="4 6" id="KW-1133">Transmembrane helix</keyword>
<dbReference type="InterPro" id="IPR051119">
    <property type="entry name" value="Nematode_SR-like"/>
</dbReference>
<feature type="transmembrane region" description="Helical" evidence="6">
    <location>
        <begin position="76"/>
        <end position="100"/>
    </location>
</feature>
<dbReference type="Pfam" id="PF02118">
    <property type="entry name" value="Srg"/>
    <property type="match status" value="1"/>
</dbReference>
<protein>
    <recommendedName>
        <fullName evidence="6">Serpentine receptor class gamma</fullName>
    </recommendedName>
</protein>